<dbReference type="EMBL" id="CP066077">
    <property type="protein sequence ID" value="QQC67864.1"/>
    <property type="molecule type" value="Genomic_DNA"/>
</dbReference>
<dbReference type="Proteomes" id="UP000595610">
    <property type="component" value="Plasmid unnamed"/>
</dbReference>
<evidence type="ECO:0000256" key="6">
    <source>
        <dbReference type="ARBA" id="ARBA00023098"/>
    </source>
</evidence>
<organism evidence="8 9">
    <name type="scientific">Paraburkholderia ginsengisoli</name>
    <dbReference type="NCBI Taxonomy" id="311231"/>
    <lineage>
        <taxon>Bacteria</taxon>
        <taxon>Pseudomonadati</taxon>
        <taxon>Pseudomonadota</taxon>
        <taxon>Betaproteobacteria</taxon>
        <taxon>Burkholderiales</taxon>
        <taxon>Burkholderiaceae</taxon>
        <taxon>Paraburkholderia</taxon>
    </lineage>
</organism>
<dbReference type="Pfam" id="PF13091">
    <property type="entry name" value="PLDc_2"/>
    <property type="match status" value="1"/>
</dbReference>
<dbReference type="Gene3D" id="3.30.870.10">
    <property type="entry name" value="Endonuclease Chain A"/>
    <property type="match status" value="1"/>
</dbReference>
<dbReference type="AlphaFoldDB" id="A0A7T4TCE4"/>
<evidence type="ECO:0000256" key="1">
    <source>
        <dbReference type="ARBA" id="ARBA00000798"/>
    </source>
</evidence>
<evidence type="ECO:0000256" key="2">
    <source>
        <dbReference type="ARBA" id="ARBA00008664"/>
    </source>
</evidence>
<keyword evidence="8" id="KW-0614">Plasmid</keyword>
<dbReference type="PANTHER" id="PTHR43856:SF1">
    <property type="entry name" value="MITOCHONDRIAL CARDIOLIPIN HYDROLASE"/>
    <property type="match status" value="1"/>
</dbReference>
<comment type="catalytic activity">
    <reaction evidence="1">
        <text>a 1,2-diacyl-sn-glycero-3-phosphocholine + H2O = a 1,2-diacyl-sn-glycero-3-phosphate + choline + H(+)</text>
        <dbReference type="Rhea" id="RHEA:14445"/>
        <dbReference type="ChEBI" id="CHEBI:15354"/>
        <dbReference type="ChEBI" id="CHEBI:15377"/>
        <dbReference type="ChEBI" id="CHEBI:15378"/>
        <dbReference type="ChEBI" id="CHEBI:57643"/>
        <dbReference type="ChEBI" id="CHEBI:58608"/>
        <dbReference type="EC" id="3.1.4.4"/>
    </reaction>
</comment>
<proteinExistence type="inferred from homology"/>
<dbReference type="EC" id="3.1.4.4" evidence="3"/>
<dbReference type="GO" id="GO:0004630">
    <property type="term" value="F:phospholipase D activity"/>
    <property type="evidence" value="ECO:0007669"/>
    <property type="project" value="UniProtKB-EC"/>
</dbReference>
<dbReference type="InterPro" id="IPR025202">
    <property type="entry name" value="PLD-like_dom"/>
</dbReference>
<dbReference type="PANTHER" id="PTHR43856">
    <property type="entry name" value="CARDIOLIPIN HYDROLASE"/>
    <property type="match status" value="1"/>
</dbReference>
<accession>A0A7T4TCE4</accession>
<reference evidence="8 9" key="1">
    <citation type="submission" date="2020-12" db="EMBL/GenBank/DDBJ databases">
        <title>FDA dAtabase for Regulatory Grade micrObial Sequences (FDA-ARGOS): Supporting development and validation of Infectious Disease Dx tests.</title>
        <authorList>
            <person name="Nelson B."/>
            <person name="Plummer A."/>
            <person name="Tallon L."/>
            <person name="Sadzewicz L."/>
            <person name="Zhao X."/>
            <person name="Boylan J."/>
            <person name="Ott S."/>
            <person name="Bowen H."/>
            <person name="Vavikolanu K."/>
            <person name="Mehta A."/>
            <person name="Aluvathingal J."/>
            <person name="Nadendla S."/>
            <person name="Myers T."/>
            <person name="Yan Y."/>
            <person name="Sichtig H."/>
        </authorList>
    </citation>
    <scope>NUCLEOTIDE SEQUENCE [LARGE SCALE GENOMIC DNA]</scope>
    <source>
        <strain evidence="8 9">FDAARGOS_1049</strain>
        <plasmid evidence="8 9">unnamed</plasmid>
    </source>
</reference>
<keyword evidence="4" id="KW-0378">Hydrolase</keyword>
<evidence type="ECO:0000313" key="8">
    <source>
        <dbReference type="EMBL" id="QQC67864.1"/>
    </source>
</evidence>
<dbReference type="GO" id="GO:0016891">
    <property type="term" value="F:RNA endonuclease activity producing 5'-phosphomonoesters, hydrolytic mechanism"/>
    <property type="evidence" value="ECO:0007669"/>
    <property type="project" value="TreeGrafter"/>
</dbReference>
<feature type="domain" description="PLD phosphodiesterase" evidence="7">
    <location>
        <begin position="133"/>
        <end position="160"/>
    </location>
</feature>
<sequence length="199" mass="22197">MKALIGTALLALTATFIAKGELRNPNSRAIGETAVQPAHANCELSSPGFSPEGTATVLVDQAIDSAQRTIQLAAYSFNSRDIVARLIAAKRRGVDVQVVVDMKNNLIEDRTDHARAALNHLVEARIPTRTIDAYRIHHDKYMVIDGEHIQTGSFNYTEAAERYNSENALVVWNCPAKAQQYLTHWQSRWEQGVDYWSAY</sequence>
<evidence type="ECO:0000256" key="4">
    <source>
        <dbReference type="ARBA" id="ARBA00022801"/>
    </source>
</evidence>
<dbReference type="PROSITE" id="PS50035">
    <property type="entry name" value="PLD"/>
    <property type="match status" value="1"/>
</dbReference>
<keyword evidence="6" id="KW-0443">Lipid metabolism</keyword>
<dbReference type="SMART" id="SM00155">
    <property type="entry name" value="PLDc"/>
    <property type="match status" value="1"/>
</dbReference>
<dbReference type="RefSeq" id="WP_052400538.1">
    <property type="nucleotide sequence ID" value="NZ_CP066077.1"/>
</dbReference>
<dbReference type="CDD" id="cd09170">
    <property type="entry name" value="PLDc_Nuc"/>
    <property type="match status" value="1"/>
</dbReference>
<keyword evidence="9" id="KW-1185">Reference proteome</keyword>
<keyword evidence="5" id="KW-0442">Lipid degradation</keyword>
<dbReference type="SUPFAM" id="SSF56024">
    <property type="entry name" value="Phospholipase D/nuclease"/>
    <property type="match status" value="1"/>
</dbReference>
<dbReference type="InterPro" id="IPR001736">
    <property type="entry name" value="PLipase_D/transphosphatidylase"/>
</dbReference>
<comment type="similarity">
    <text evidence="2">Belongs to the phospholipase D family.</text>
</comment>
<evidence type="ECO:0000256" key="3">
    <source>
        <dbReference type="ARBA" id="ARBA00012027"/>
    </source>
</evidence>
<evidence type="ECO:0000313" key="9">
    <source>
        <dbReference type="Proteomes" id="UP000595610"/>
    </source>
</evidence>
<dbReference type="GO" id="GO:0006793">
    <property type="term" value="P:phosphorus metabolic process"/>
    <property type="evidence" value="ECO:0007669"/>
    <property type="project" value="UniProtKB-ARBA"/>
</dbReference>
<evidence type="ECO:0000259" key="7">
    <source>
        <dbReference type="PROSITE" id="PS50035"/>
    </source>
</evidence>
<protein>
    <recommendedName>
        <fullName evidence="3">phospholipase D</fullName>
        <ecNumber evidence="3">3.1.4.4</ecNumber>
    </recommendedName>
</protein>
<dbReference type="GO" id="GO:0016042">
    <property type="term" value="P:lipid catabolic process"/>
    <property type="evidence" value="ECO:0007669"/>
    <property type="project" value="UniProtKB-KW"/>
</dbReference>
<gene>
    <name evidence="8" type="ORF">I6I06_29020</name>
</gene>
<dbReference type="KEGG" id="pgis:I6I06_29020"/>
<geneLocation type="plasmid" evidence="8 9">
    <name>unnamed</name>
</geneLocation>
<name>A0A7T4TCE4_9BURK</name>
<dbReference type="InterPro" id="IPR051406">
    <property type="entry name" value="PLD_domain"/>
</dbReference>
<evidence type="ECO:0000256" key="5">
    <source>
        <dbReference type="ARBA" id="ARBA00022963"/>
    </source>
</evidence>